<feature type="compositionally biased region" description="Basic and acidic residues" evidence="1">
    <location>
        <begin position="33"/>
        <end position="54"/>
    </location>
</feature>
<dbReference type="RefSeq" id="WP_012227189.1">
    <property type="nucleotide sequence ID" value="NZ_HG422565.1"/>
</dbReference>
<keyword evidence="3" id="KW-1185">Reference proteome</keyword>
<evidence type="ECO:0000313" key="3">
    <source>
        <dbReference type="Proteomes" id="UP000018291"/>
    </source>
</evidence>
<dbReference type="OrthoDB" id="3402428at2"/>
<evidence type="ECO:0000313" key="2">
    <source>
        <dbReference type="EMBL" id="CCM63882.1"/>
    </source>
</evidence>
<proteinExistence type="predicted"/>
<accession>R4Z5N9</accession>
<dbReference type="InterPro" id="IPR028037">
    <property type="entry name" value="Antitoxin_Rv0909/MT0933"/>
</dbReference>
<dbReference type="Proteomes" id="UP000018291">
    <property type="component" value="Unassembled WGS sequence"/>
</dbReference>
<dbReference type="STRING" id="1229780.BN381_300029"/>
<dbReference type="EMBL" id="CANL01000024">
    <property type="protein sequence ID" value="CCM63882.1"/>
    <property type="molecule type" value="Genomic_DNA"/>
</dbReference>
<dbReference type="HOGENOM" id="CLU_148727_3_1_11"/>
<name>R4Z5N9_9ACTN</name>
<evidence type="ECO:0000256" key="1">
    <source>
        <dbReference type="SAM" id="MobiDB-lite"/>
    </source>
</evidence>
<protein>
    <recommendedName>
        <fullName evidence="4">Antitoxin</fullName>
    </recommendedName>
</protein>
<sequence length="64" mass="6990">MSFLDDAKKKLDDVVDEHGDKIADGVEKAGDFIDEKTGGKHADKVDMVQEKAGDAIDSLRNNDQ</sequence>
<dbReference type="Pfam" id="PF14013">
    <property type="entry name" value="MT0933_antitox"/>
    <property type="match status" value="1"/>
</dbReference>
<evidence type="ECO:0008006" key="4">
    <source>
        <dbReference type="Google" id="ProtNLM"/>
    </source>
</evidence>
<gene>
    <name evidence="2" type="ORF">BN381_300029</name>
</gene>
<reference evidence="2 3" key="1">
    <citation type="journal article" date="2013" name="ISME J.">
        <title>Metabolic model for the filamentous 'Candidatus Microthrix parvicella' based on genomic and metagenomic analyses.</title>
        <authorList>
            <person name="Jon McIlroy S."/>
            <person name="Kristiansen R."/>
            <person name="Albertsen M."/>
            <person name="Michael Karst S."/>
            <person name="Rossetti S."/>
            <person name="Lund Nielsen J."/>
            <person name="Tandoi V."/>
            <person name="James Seviour R."/>
            <person name="Nielsen P.H."/>
        </authorList>
    </citation>
    <scope>NUCLEOTIDE SEQUENCE [LARGE SCALE GENOMIC DNA]</scope>
    <source>
        <strain evidence="2 3">RN1</strain>
    </source>
</reference>
<dbReference type="AlphaFoldDB" id="R4Z5N9"/>
<comment type="caution">
    <text evidence="2">The sequence shown here is derived from an EMBL/GenBank/DDBJ whole genome shotgun (WGS) entry which is preliminary data.</text>
</comment>
<feature type="region of interest" description="Disordered" evidence="1">
    <location>
        <begin position="33"/>
        <end position="64"/>
    </location>
</feature>
<organism evidence="2 3">
    <name type="scientific">Candidatus Neomicrothrix parvicella RN1</name>
    <dbReference type="NCBI Taxonomy" id="1229780"/>
    <lineage>
        <taxon>Bacteria</taxon>
        <taxon>Bacillati</taxon>
        <taxon>Actinomycetota</taxon>
        <taxon>Acidimicrobiia</taxon>
        <taxon>Acidimicrobiales</taxon>
        <taxon>Microthrixaceae</taxon>
        <taxon>Candidatus Neomicrothrix</taxon>
    </lineage>
</organism>